<proteinExistence type="predicted"/>
<reference evidence="1 2" key="1">
    <citation type="submission" date="2017-09" db="EMBL/GenBank/DDBJ databases">
        <title>Large-scale bioinformatics analysis of Bacillus genomes uncovers conserved roles of natural products in bacterial physiology.</title>
        <authorList>
            <consortium name="Agbiome Team Llc"/>
            <person name="Bleich R.M."/>
            <person name="Grubbs K.J."/>
            <person name="Santa Maria K.C."/>
            <person name="Allen S.E."/>
            <person name="Farag S."/>
            <person name="Shank E.A."/>
            <person name="Bowers A."/>
        </authorList>
    </citation>
    <scope>NUCLEOTIDE SEQUENCE [LARGE SCALE GENOMIC DNA]</scope>
    <source>
        <strain evidence="1 2">AFS081271</strain>
    </source>
</reference>
<protein>
    <submittedName>
        <fullName evidence="1">Uncharacterized protein</fullName>
    </submittedName>
</protein>
<comment type="caution">
    <text evidence="1">The sequence shown here is derived from an EMBL/GenBank/DDBJ whole genome shotgun (WGS) entry which is preliminary data.</text>
</comment>
<gene>
    <name evidence="1" type="ORF">COJ30_24080</name>
</gene>
<evidence type="ECO:0000313" key="2">
    <source>
        <dbReference type="Proteomes" id="UP000222851"/>
    </source>
</evidence>
<dbReference type="AlphaFoldDB" id="A0A2B0WW37"/>
<name>A0A2B0WW37_BACAN</name>
<evidence type="ECO:0000313" key="1">
    <source>
        <dbReference type="EMBL" id="PFL57165.1"/>
    </source>
</evidence>
<organism evidence="1 2">
    <name type="scientific">Bacillus anthracis</name>
    <name type="common">anthrax bacterium</name>
    <dbReference type="NCBI Taxonomy" id="1392"/>
    <lineage>
        <taxon>Bacteria</taxon>
        <taxon>Bacillati</taxon>
        <taxon>Bacillota</taxon>
        <taxon>Bacilli</taxon>
        <taxon>Bacillales</taxon>
        <taxon>Bacillaceae</taxon>
        <taxon>Bacillus</taxon>
        <taxon>Bacillus cereus group</taxon>
    </lineage>
</organism>
<accession>A0A2B0WW37</accession>
<dbReference type="EMBL" id="NUXH01000116">
    <property type="protein sequence ID" value="PFL57165.1"/>
    <property type="molecule type" value="Genomic_DNA"/>
</dbReference>
<sequence>MGVGGFIIRTDERVKKEHDALWSREQVLVEVYYGHGSLNYKITDIIAVKDGGFLGTGLYKDSRCKVSFYLLL</sequence>
<dbReference type="Proteomes" id="UP000222851">
    <property type="component" value="Unassembled WGS sequence"/>
</dbReference>